<dbReference type="EMBL" id="CAJJDN010000009">
    <property type="protein sequence ID" value="CAD8055775.1"/>
    <property type="molecule type" value="Genomic_DNA"/>
</dbReference>
<proteinExistence type="predicted"/>
<keyword evidence="1" id="KW-0472">Membrane</keyword>
<sequence>MKIFFQIVLFQNIQIDFLLILMHFFYLILQFWIVKNQNKYPQKNFQSNN</sequence>
<accession>A0A8S1KPQ0</accession>
<evidence type="ECO:0000256" key="1">
    <source>
        <dbReference type="SAM" id="Phobius"/>
    </source>
</evidence>
<comment type="caution">
    <text evidence="2">The sequence shown here is derived from an EMBL/GenBank/DDBJ whole genome shotgun (WGS) entry which is preliminary data.</text>
</comment>
<evidence type="ECO:0000313" key="2">
    <source>
        <dbReference type="EMBL" id="CAD8055775.1"/>
    </source>
</evidence>
<protein>
    <recommendedName>
        <fullName evidence="4">Transmembrane protein</fullName>
    </recommendedName>
</protein>
<dbReference type="AlphaFoldDB" id="A0A8S1KPQ0"/>
<dbReference type="Proteomes" id="UP000692954">
    <property type="component" value="Unassembled WGS sequence"/>
</dbReference>
<reference evidence="2" key="1">
    <citation type="submission" date="2021-01" db="EMBL/GenBank/DDBJ databases">
        <authorList>
            <consortium name="Genoscope - CEA"/>
            <person name="William W."/>
        </authorList>
    </citation>
    <scope>NUCLEOTIDE SEQUENCE</scope>
</reference>
<keyword evidence="3" id="KW-1185">Reference proteome</keyword>
<organism evidence="2 3">
    <name type="scientific">Paramecium sonneborni</name>
    <dbReference type="NCBI Taxonomy" id="65129"/>
    <lineage>
        <taxon>Eukaryota</taxon>
        <taxon>Sar</taxon>
        <taxon>Alveolata</taxon>
        <taxon>Ciliophora</taxon>
        <taxon>Intramacronucleata</taxon>
        <taxon>Oligohymenophorea</taxon>
        <taxon>Peniculida</taxon>
        <taxon>Parameciidae</taxon>
        <taxon>Paramecium</taxon>
    </lineage>
</organism>
<evidence type="ECO:0008006" key="4">
    <source>
        <dbReference type="Google" id="ProtNLM"/>
    </source>
</evidence>
<name>A0A8S1KPQ0_9CILI</name>
<feature type="transmembrane region" description="Helical" evidence="1">
    <location>
        <begin position="12"/>
        <end position="34"/>
    </location>
</feature>
<keyword evidence="1" id="KW-1133">Transmembrane helix</keyword>
<keyword evidence="1" id="KW-0812">Transmembrane</keyword>
<evidence type="ECO:0000313" key="3">
    <source>
        <dbReference type="Proteomes" id="UP000692954"/>
    </source>
</evidence>
<gene>
    <name evidence="2" type="ORF">PSON_ATCC_30995.1.T0090414</name>
</gene>